<name>A0A4Y2K4T8_ARAVE</name>
<evidence type="ECO:0000313" key="2">
    <source>
        <dbReference type="Proteomes" id="UP000499080"/>
    </source>
</evidence>
<keyword evidence="2" id="KW-1185">Reference proteome</keyword>
<dbReference type="EMBL" id="BGPR01004179">
    <property type="protein sequence ID" value="GBM96815.1"/>
    <property type="molecule type" value="Genomic_DNA"/>
</dbReference>
<dbReference type="AlphaFoldDB" id="A0A4Y2K4T8"/>
<gene>
    <name evidence="1" type="ORF">AVEN_161129_1</name>
</gene>
<comment type="caution">
    <text evidence="1">The sequence shown here is derived from an EMBL/GenBank/DDBJ whole genome shotgun (WGS) entry which is preliminary data.</text>
</comment>
<sequence>MRKSYENWSSEVETFGFSFVIHLERWEIKLKCGRGEEDRCLLIKAKTTKCRPAGEGESERAGVSVLKMEGVSVVALGDRSDRLHGASVNDPPKWVA</sequence>
<dbReference type="Proteomes" id="UP000499080">
    <property type="component" value="Unassembled WGS sequence"/>
</dbReference>
<accession>A0A4Y2K4T8</accession>
<evidence type="ECO:0000313" key="1">
    <source>
        <dbReference type="EMBL" id="GBM96815.1"/>
    </source>
</evidence>
<proteinExistence type="predicted"/>
<organism evidence="1 2">
    <name type="scientific">Araneus ventricosus</name>
    <name type="common">Orbweaver spider</name>
    <name type="synonym">Epeira ventricosa</name>
    <dbReference type="NCBI Taxonomy" id="182803"/>
    <lineage>
        <taxon>Eukaryota</taxon>
        <taxon>Metazoa</taxon>
        <taxon>Ecdysozoa</taxon>
        <taxon>Arthropoda</taxon>
        <taxon>Chelicerata</taxon>
        <taxon>Arachnida</taxon>
        <taxon>Araneae</taxon>
        <taxon>Araneomorphae</taxon>
        <taxon>Entelegynae</taxon>
        <taxon>Araneoidea</taxon>
        <taxon>Araneidae</taxon>
        <taxon>Araneus</taxon>
    </lineage>
</organism>
<protein>
    <submittedName>
        <fullName evidence="1">Uncharacterized protein</fullName>
    </submittedName>
</protein>
<reference evidence="1 2" key="1">
    <citation type="journal article" date="2019" name="Sci. Rep.">
        <title>Orb-weaving spider Araneus ventricosus genome elucidates the spidroin gene catalogue.</title>
        <authorList>
            <person name="Kono N."/>
            <person name="Nakamura H."/>
            <person name="Ohtoshi R."/>
            <person name="Moran D.A.P."/>
            <person name="Shinohara A."/>
            <person name="Yoshida Y."/>
            <person name="Fujiwara M."/>
            <person name="Mori M."/>
            <person name="Tomita M."/>
            <person name="Arakawa K."/>
        </authorList>
    </citation>
    <scope>NUCLEOTIDE SEQUENCE [LARGE SCALE GENOMIC DNA]</scope>
</reference>